<keyword evidence="3" id="KW-0732">Signal</keyword>
<dbReference type="OrthoDB" id="10403321at2759"/>
<protein>
    <submittedName>
        <fullName evidence="4">Uncharacterized protein</fullName>
    </submittedName>
</protein>
<evidence type="ECO:0000256" key="1">
    <source>
        <dbReference type="SAM" id="MobiDB-lite"/>
    </source>
</evidence>
<keyword evidence="2" id="KW-0472">Membrane</keyword>
<feature type="transmembrane region" description="Helical" evidence="2">
    <location>
        <begin position="342"/>
        <end position="365"/>
    </location>
</feature>
<dbReference type="Proteomes" id="UP001165122">
    <property type="component" value="Unassembled WGS sequence"/>
</dbReference>
<comment type="caution">
    <text evidence="4">The sequence shown here is derived from an EMBL/GenBank/DDBJ whole genome shotgun (WGS) entry which is preliminary data.</text>
</comment>
<feature type="compositionally biased region" description="Pro residues" evidence="1">
    <location>
        <begin position="24"/>
        <end position="39"/>
    </location>
</feature>
<dbReference type="EMBL" id="BRXW01000361">
    <property type="protein sequence ID" value="GMH47923.1"/>
    <property type="molecule type" value="Genomic_DNA"/>
</dbReference>
<keyword evidence="5" id="KW-1185">Reference proteome</keyword>
<evidence type="ECO:0000256" key="3">
    <source>
        <dbReference type="SAM" id="SignalP"/>
    </source>
</evidence>
<feature type="region of interest" description="Disordered" evidence="1">
    <location>
        <begin position="24"/>
        <end position="56"/>
    </location>
</feature>
<proteinExistence type="predicted"/>
<keyword evidence="2" id="KW-0812">Transmembrane</keyword>
<organism evidence="4 5">
    <name type="scientific">Triparma laevis f. longispina</name>
    <dbReference type="NCBI Taxonomy" id="1714387"/>
    <lineage>
        <taxon>Eukaryota</taxon>
        <taxon>Sar</taxon>
        <taxon>Stramenopiles</taxon>
        <taxon>Ochrophyta</taxon>
        <taxon>Bolidophyceae</taxon>
        <taxon>Parmales</taxon>
        <taxon>Triparmaceae</taxon>
        <taxon>Triparma</taxon>
    </lineage>
</organism>
<feature type="transmembrane region" description="Helical" evidence="2">
    <location>
        <begin position="439"/>
        <end position="460"/>
    </location>
</feature>
<gene>
    <name evidence="4" type="ORF">TrLO_g3993</name>
</gene>
<keyword evidence="2" id="KW-1133">Transmembrane helix</keyword>
<feature type="signal peptide" evidence="3">
    <location>
        <begin position="1"/>
        <end position="23"/>
    </location>
</feature>
<name>A0A9W7DRC3_9STRA</name>
<reference evidence="5" key="1">
    <citation type="journal article" date="2023" name="Commun. Biol.">
        <title>Genome analysis of Parmales, the sister group of diatoms, reveals the evolutionary specialization of diatoms from phago-mixotrophs to photoautotrophs.</title>
        <authorList>
            <person name="Ban H."/>
            <person name="Sato S."/>
            <person name="Yoshikawa S."/>
            <person name="Yamada K."/>
            <person name="Nakamura Y."/>
            <person name="Ichinomiya M."/>
            <person name="Sato N."/>
            <person name="Blanc-Mathieu R."/>
            <person name="Endo H."/>
            <person name="Kuwata A."/>
            <person name="Ogata H."/>
        </authorList>
    </citation>
    <scope>NUCLEOTIDE SEQUENCE [LARGE SCALE GENOMIC DNA]</scope>
    <source>
        <strain evidence="5">NIES 3700</strain>
    </source>
</reference>
<evidence type="ECO:0000256" key="2">
    <source>
        <dbReference type="SAM" id="Phobius"/>
    </source>
</evidence>
<feature type="region of interest" description="Disordered" evidence="1">
    <location>
        <begin position="70"/>
        <end position="92"/>
    </location>
</feature>
<feature type="compositionally biased region" description="Polar residues" evidence="1">
    <location>
        <begin position="70"/>
        <end position="82"/>
    </location>
</feature>
<evidence type="ECO:0000313" key="4">
    <source>
        <dbReference type="EMBL" id="GMH47923.1"/>
    </source>
</evidence>
<feature type="chain" id="PRO_5040795708" evidence="3">
    <location>
        <begin position="24"/>
        <end position="696"/>
    </location>
</feature>
<accession>A0A9W7DRC3</accession>
<sequence>MTTYKRLSFWLILVFLLLPYSSPSSPPPPPPYPPPPENPNPSQWYSVGGFSPSSPPQVVRGSQIQKWQKSGVVTPSQIRTPSNPLPPKQPAQLNPIARTPTLVHLFRIISLYYLGNQAYQVLYAAAVSTAAFSTSPSPSTATIINIPTLSNFVSSLAKMSKPSPVKVAIVSSMLVMLMVSELYNFARLNNVSNTLKTLNALTSQYFNLPRSNVNTLLKIVILTITVFNPNYTTLHKYLTQIFSNNFLSSIKTTIPFASFPSSLTNSLPTLLNKVKLPHLTKSSLSYHNLLNTMKEIKIKSTLDAILSSASTTATKFSATAGATSSTILNNHPNLNVDLLKHLTVSTIIILSTFLVSFTLVSLISARYNESNYEEKGEATREEVQSQKLEKYKHYSSQSNQKWINDNFAYVASTLINPSSTTNGLVSVILKNSSAVNWKLIVKNLMLIEVHVLPLVVLFNVSNLSSFNKILTAYFTGWHLYYSSLSFSKLRTLNQHIHNLNHKVTQDTTTTTSLLDGKVEADVRVEDYWVARNNKWIVPGLSFSIEAGKVTVLKGYGGRDAMRCILKLDEGRESQVVRGGVTGDKLVKWFDRTKEEEWVALAGRSGNNNKNSNINNNDPAYDVANKICQEECFRNFLSRICRFREVEDTLKGYLIVVEGEALNEKVLIMLRRAGASVVMFEGNGDETIDMDCFWQGV</sequence>
<evidence type="ECO:0000313" key="5">
    <source>
        <dbReference type="Proteomes" id="UP001165122"/>
    </source>
</evidence>
<dbReference type="AlphaFoldDB" id="A0A9W7DRC3"/>